<dbReference type="PROSITE" id="PS51188">
    <property type="entry name" value="ZF_CR"/>
    <property type="match status" value="1"/>
</dbReference>
<evidence type="ECO:0000256" key="10">
    <source>
        <dbReference type="ARBA" id="ARBA00023186"/>
    </source>
</evidence>
<comment type="subcellular location">
    <subcellularLocation>
        <location evidence="1 14">Cytoplasm</location>
    </subcellularLocation>
</comment>
<dbReference type="PANTHER" id="PTHR43096:SF48">
    <property type="entry name" value="CHAPERONE PROTEIN DNAJ"/>
    <property type="match status" value="1"/>
</dbReference>
<dbReference type="InterPro" id="IPR018253">
    <property type="entry name" value="DnaJ_domain_CS"/>
</dbReference>
<dbReference type="Gene3D" id="2.60.260.20">
    <property type="entry name" value="Urease metallochaperone UreE, N-terminal domain"/>
    <property type="match status" value="2"/>
</dbReference>
<evidence type="ECO:0000256" key="5">
    <source>
        <dbReference type="ARBA" id="ARBA00022723"/>
    </source>
</evidence>
<comment type="cofactor">
    <cofactor evidence="14">
        <name>Zn(2+)</name>
        <dbReference type="ChEBI" id="CHEBI:29105"/>
    </cofactor>
    <text evidence="14">Binds 2 Zn(2+) ions per monomer.</text>
</comment>
<evidence type="ECO:0000259" key="16">
    <source>
        <dbReference type="PROSITE" id="PS50076"/>
    </source>
</evidence>
<dbReference type="PROSITE" id="PS00636">
    <property type="entry name" value="DNAJ_1"/>
    <property type="match status" value="1"/>
</dbReference>
<evidence type="ECO:0000256" key="7">
    <source>
        <dbReference type="ARBA" id="ARBA00022771"/>
    </source>
</evidence>
<dbReference type="EMBL" id="CP030759">
    <property type="protein sequence ID" value="AXA37203.1"/>
    <property type="molecule type" value="Genomic_DNA"/>
</dbReference>
<dbReference type="AlphaFoldDB" id="A0A2Z4Y9V0"/>
<dbReference type="NCBIfam" id="TIGR02349">
    <property type="entry name" value="DnaJ_bact"/>
    <property type="match status" value="1"/>
</dbReference>
<dbReference type="PRINTS" id="PR00625">
    <property type="entry name" value="JDOMAIN"/>
</dbReference>
<keyword evidence="7 14" id="KW-0863">Zinc-finger</keyword>
<dbReference type="InterPro" id="IPR002939">
    <property type="entry name" value="DnaJ_C"/>
</dbReference>
<evidence type="ECO:0000313" key="19">
    <source>
        <dbReference type="Proteomes" id="UP000262583"/>
    </source>
</evidence>
<keyword evidence="8 14" id="KW-0862">Zinc</keyword>
<feature type="binding site" evidence="14">
    <location>
        <position position="154"/>
    </location>
    <ligand>
        <name>Zn(2+)</name>
        <dbReference type="ChEBI" id="CHEBI:29105"/>
        <label>1</label>
    </ligand>
</feature>
<accession>A0A2Z4Y9V0</accession>
<dbReference type="GO" id="GO:0006260">
    <property type="term" value="P:DNA replication"/>
    <property type="evidence" value="ECO:0007669"/>
    <property type="project" value="UniProtKB-KW"/>
</dbReference>
<dbReference type="FunFam" id="2.10.230.10:FF:000002">
    <property type="entry name" value="Molecular chaperone DnaJ"/>
    <property type="match status" value="1"/>
</dbReference>
<feature type="repeat" description="CXXCXGXG motif" evidence="14">
    <location>
        <begin position="151"/>
        <end position="158"/>
    </location>
</feature>
<organism evidence="18 19">
    <name type="scientific">Sumerlaea chitinivorans</name>
    <dbReference type="NCBI Taxonomy" id="2250252"/>
    <lineage>
        <taxon>Bacteria</taxon>
        <taxon>Candidatus Sumerlaeota</taxon>
        <taxon>Candidatus Sumerlaeia</taxon>
        <taxon>Candidatus Sumerlaeales</taxon>
        <taxon>Candidatus Sumerlaeaceae</taxon>
        <taxon>Candidatus Sumerlaea</taxon>
    </lineage>
</organism>
<dbReference type="InterPro" id="IPR036410">
    <property type="entry name" value="HSP_DnaJ_Cys-rich_dom_sf"/>
</dbReference>
<evidence type="ECO:0000256" key="1">
    <source>
        <dbReference type="ARBA" id="ARBA00004496"/>
    </source>
</evidence>
<evidence type="ECO:0000256" key="3">
    <source>
        <dbReference type="ARBA" id="ARBA00022490"/>
    </source>
</evidence>
<gene>
    <name evidence="14" type="primary">dnaJ</name>
    <name evidence="18" type="ORF">BRCON_2433</name>
</gene>
<keyword evidence="6 14" id="KW-0677">Repeat</keyword>
<evidence type="ECO:0000256" key="13">
    <source>
        <dbReference type="ARBA" id="ARBA00067609"/>
    </source>
</evidence>
<comment type="function">
    <text evidence="11 14">Participates actively in the response to hyperosmotic and heat shock by preventing the aggregation of stress-denatured proteins and by disaggregating proteins, also in an autonomous, DnaK-independent fashion. Unfolded proteins bind initially to DnaJ; upon interaction with the DnaJ-bound protein, DnaK hydrolyzes its bound ATP, resulting in the formation of a stable complex. GrpE releases ADP from DnaK; ATP binding to DnaK triggers the release of the substrate protein, thus completing the reaction cycle. Several rounds of ATP-dependent interactions between DnaJ, DnaK and GrpE are required for fully efficient folding. Also involved, together with DnaK and GrpE, in the DNA replication of plasmids through activation of initiation proteins.</text>
</comment>
<evidence type="ECO:0000256" key="8">
    <source>
        <dbReference type="ARBA" id="ARBA00022833"/>
    </source>
</evidence>
<dbReference type="NCBIfam" id="NF008035">
    <property type="entry name" value="PRK10767.1"/>
    <property type="match status" value="1"/>
</dbReference>
<dbReference type="SUPFAM" id="SSF57938">
    <property type="entry name" value="DnaJ/Hsp40 cysteine-rich domain"/>
    <property type="match status" value="1"/>
</dbReference>
<comment type="similarity">
    <text evidence="12 14">Belongs to the DnaJ family.</text>
</comment>
<dbReference type="GO" id="GO:0009408">
    <property type="term" value="P:response to heat"/>
    <property type="evidence" value="ECO:0007669"/>
    <property type="project" value="InterPro"/>
</dbReference>
<feature type="repeat" description="CXXCXGXG motif" evidence="14">
    <location>
        <begin position="204"/>
        <end position="211"/>
    </location>
</feature>
<dbReference type="Gene3D" id="1.10.287.110">
    <property type="entry name" value="DnaJ domain"/>
    <property type="match status" value="1"/>
</dbReference>
<evidence type="ECO:0000256" key="2">
    <source>
        <dbReference type="ARBA" id="ARBA00011738"/>
    </source>
</evidence>
<proteinExistence type="inferred from homology"/>
<keyword evidence="9 14" id="KW-0346">Stress response</keyword>
<feature type="binding site" evidence="14">
    <location>
        <position position="204"/>
    </location>
    <ligand>
        <name>Zn(2+)</name>
        <dbReference type="ChEBI" id="CHEBI:29105"/>
        <label>1</label>
    </ligand>
</feature>
<feature type="domain" description="CR-type" evidence="17">
    <location>
        <begin position="138"/>
        <end position="216"/>
    </location>
</feature>
<feature type="binding site" evidence="14">
    <location>
        <position position="171"/>
    </location>
    <ligand>
        <name>Zn(2+)</name>
        <dbReference type="ChEBI" id="CHEBI:29105"/>
        <label>2</label>
    </ligand>
</feature>
<feature type="domain" description="J" evidence="16">
    <location>
        <begin position="5"/>
        <end position="70"/>
    </location>
</feature>
<comment type="subunit">
    <text evidence="2 14">Homodimer.</text>
</comment>
<sequence>MAKRDYYEILGVSRNATLDEIKKAYRNIAKKYHPDKNPGNKEAEEKFKEACEAYEVLSDPEKRARYDRYGHEGVKFSGGGFTYDQFTHFTDFEDIFGSIFDSFFGTQTSRRGRTRRGTERGRDLKVSVTLDLEEAVSGKEVELALSRLERCEDCHGTGATPGSQPKTCPRCKGHGALRYQQGFFSIQTTCDVCQGDGTILDSPCGTCAGRGRVNERCTVKVRIPAGVDNGTLVRVAGEGEVGPYGGPRGDLYVEIKLREHEIFRRDGDDLYCDVPISFSQAALGDEITIPTLYGEEKLKIPAGTQTHKVMRLRGKGMPRASDPNIRGDLFVRLIVRTPTHLTEREKELFRELAEIRKEKLNSDKGFFSQLKENLSDIKRGVFGE</sequence>
<dbReference type="InterPro" id="IPR036869">
    <property type="entry name" value="J_dom_sf"/>
</dbReference>
<feature type="binding site" evidence="14">
    <location>
        <position position="190"/>
    </location>
    <ligand>
        <name>Zn(2+)</name>
        <dbReference type="ChEBI" id="CHEBI:29105"/>
        <label>2</label>
    </ligand>
</feature>
<dbReference type="KEGG" id="schv:BRCON_2433"/>
<dbReference type="Pfam" id="PF01556">
    <property type="entry name" value="DnaJ_C"/>
    <property type="match status" value="1"/>
</dbReference>
<keyword evidence="3 14" id="KW-0963">Cytoplasm</keyword>
<dbReference type="InterPro" id="IPR012724">
    <property type="entry name" value="DnaJ"/>
</dbReference>
<evidence type="ECO:0000256" key="6">
    <source>
        <dbReference type="ARBA" id="ARBA00022737"/>
    </source>
</evidence>
<dbReference type="SUPFAM" id="SSF49493">
    <property type="entry name" value="HSP40/DnaJ peptide-binding domain"/>
    <property type="match status" value="2"/>
</dbReference>
<dbReference type="PROSITE" id="PS50076">
    <property type="entry name" value="DNAJ_2"/>
    <property type="match status" value="1"/>
</dbReference>
<dbReference type="GO" id="GO:0031072">
    <property type="term" value="F:heat shock protein binding"/>
    <property type="evidence" value="ECO:0007669"/>
    <property type="project" value="InterPro"/>
</dbReference>
<comment type="domain">
    <text evidence="14">The J domain is necessary and sufficient to stimulate DnaK ATPase activity. Zinc center 1 plays an important role in the autonomous, DnaK-independent chaperone activity of DnaJ. Zinc center 2 is essential for interaction with DnaK and for DnaJ activity.</text>
</comment>
<dbReference type="InterPro" id="IPR001623">
    <property type="entry name" value="DnaJ_domain"/>
</dbReference>
<dbReference type="PANTHER" id="PTHR43096">
    <property type="entry name" value="DNAJ HOMOLOG 1, MITOCHONDRIAL-RELATED"/>
    <property type="match status" value="1"/>
</dbReference>
<evidence type="ECO:0000256" key="9">
    <source>
        <dbReference type="ARBA" id="ARBA00023016"/>
    </source>
</evidence>
<dbReference type="SUPFAM" id="SSF46565">
    <property type="entry name" value="Chaperone J-domain"/>
    <property type="match status" value="1"/>
</dbReference>
<keyword evidence="10 14" id="KW-0143">Chaperone</keyword>
<dbReference type="HAMAP" id="MF_01152">
    <property type="entry name" value="DnaJ"/>
    <property type="match status" value="1"/>
</dbReference>
<keyword evidence="4 14" id="KW-0235">DNA replication</keyword>
<dbReference type="GO" id="GO:0008270">
    <property type="term" value="F:zinc ion binding"/>
    <property type="evidence" value="ECO:0007669"/>
    <property type="project" value="UniProtKB-UniRule"/>
</dbReference>
<evidence type="ECO:0000256" key="15">
    <source>
        <dbReference type="PROSITE-ProRule" id="PRU00546"/>
    </source>
</evidence>
<evidence type="ECO:0000256" key="14">
    <source>
        <dbReference type="HAMAP-Rule" id="MF_01152"/>
    </source>
</evidence>
<dbReference type="GO" id="GO:0005524">
    <property type="term" value="F:ATP binding"/>
    <property type="evidence" value="ECO:0007669"/>
    <property type="project" value="InterPro"/>
</dbReference>
<feature type="binding site" evidence="14">
    <location>
        <position position="151"/>
    </location>
    <ligand>
        <name>Zn(2+)</name>
        <dbReference type="ChEBI" id="CHEBI:29105"/>
        <label>1</label>
    </ligand>
</feature>
<evidence type="ECO:0000256" key="12">
    <source>
        <dbReference type="ARBA" id="ARBA00061004"/>
    </source>
</evidence>
<dbReference type="Pfam" id="PF00226">
    <property type="entry name" value="DnaJ"/>
    <property type="match status" value="1"/>
</dbReference>
<feature type="binding site" evidence="14">
    <location>
        <position position="168"/>
    </location>
    <ligand>
        <name>Zn(2+)</name>
        <dbReference type="ChEBI" id="CHEBI:29105"/>
        <label>2</label>
    </ligand>
</feature>
<dbReference type="GO" id="GO:0005737">
    <property type="term" value="C:cytoplasm"/>
    <property type="evidence" value="ECO:0007669"/>
    <property type="project" value="UniProtKB-SubCell"/>
</dbReference>
<keyword evidence="5 14" id="KW-0479">Metal-binding</keyword>
<dbReference type="Gene3D" id="2.10.230.10">
    <property type="entry name" value="Heat shock protein DnaJ, cysteine-rich domain"/>
    <property type="match status" value="1"/>
</dbReference>
<feature type="zinc finger region" description="CR-type" evidence="15">
    <location>
        <begin position="138"/>
        <end position="216"/>
    </location>
</feature>
<dbReference type="CDD" id="cd10747">
    <property type="entry name" value="DnaJ_C"/>
    <property type="match status" value="1"/>
</dbReference>
<dbReference type="InterPro" id="IPR001305">
    <property type="entry name" value="HSP_DnaJ_Cys-rich_dom"/>
</dbReference>
<dbReference type="SMART" id="SM00271">
    <property type="entry name" value="DnaJ"/>
    <property type="match status" value="1"/>
</dbReference>
<evidence type="ECO:0000256" key="11">
    <source>
        <dbReference type="ARBA" id="ARBA00053423"/>
    </source>
</evidence>
<dbReference type="Pfam" id="PF00684">
    <property type="entry name" value="DnaJ_CXXCXGXG"/>
    <property type="match status" value="1"/>
</dbReference>
<dbReference type="FunFam" id="1.10.287.110:FF:000034">
    <property type="entry name" value="Chaperone protein DnaJ"/>
    <property type="match status" value="1"/>
</dbReference>
<feature type="binding site" evidence="14">
    <location>
        <position position="207"/>
    </location>
    <ligand>
        <name>Zn(2+)</name>
        <dbReference type="ChEBI" id="CHEBI:29105"/>
        <label>1</label>
    </ligand>
</feature>
<dbReference type="GO" id="GO:0051082">
    <property type="term" value="F:unfolded protein binding"/>
    <property type="evidence" value="ECO:0007669"/>
    <property type="project" value="UniProtKB-UniRule"/>
</dbReference>
<dbReference type="GO" id="GO:0042026">
    <property type="term" value="P:protein refolding"/>
    <property type="evidence" value="ECO:0007669"/>
    <property type="project" value="TreeGrafter"/>
</dbReference>
<reference evidence="18 19" key="1">
    <citation type="submission" date="2018-05" db="EMBL/GenBank/DDBJ databases">
        <title>A metagenomic window into the 2 km-deep terrestrial subsurface aquifer revealed taxonomically and functionally diverse microbial community comprising novel uncultured bacterial lineages.</title>
        <authorList>
            <person name="Kadnikov V.V."/>
            <person name="Mardanov A.V."/>
            <person name="Beletsky A.V."/>
            <person name="Banks D."/>
            <person name="Pimenov N.V."/>
            <person name="Frank Y.A."/>
            <person name="Karnachuk O.V."/>
            <person name="Ravin N.V."/>
        </authorList>
    </citation>
    <scope>NUCLEOTIDE SEQUENCE [LARGE SCALE GENOMIC DNA]</scope>
    <source>
        <strain evidence="18">BY</strain>
    </source>
</reference>
<dbReference type="FunFam" id="2.60.260.20:FF:000004">
    <property type="entry name" value="Molecular chaperone DnaJ"/>
    <property type="match status" value="1"/>
</dbReference>
<dbReference type="InterPro" id="IPR008971">
    <property type="entry name" value="HSP40/DnaJ_pept-bd"/>
</dbReference>
<feature type="repeat" description="CXXCXGXG motif" evidence="14">
    <location>
        <begin position="190"/>
        <end position="197"/>
    </location>
</feature>
<evidence type="ECO:0000259" key="17">
    <source>
        <dbReference type="PROSITE" id="PS51188"/>
    </source>
</evidence>
<name>A0A2Z4Y9V0_SUMC1</name>
<evidence type="ECO:0000313" key="18">
    <source>
        <dbReference type="EMBL" id="AXA37203.1"/>
    </source>
</evidence>
<protein>
    <recommendedName>
        <fullName evidence="13 14">Chaperone protein DnaJ</fullName>
    </recommendedName>
</protein>
<feature type="binding site" evidence="14">
    <location>
        <position position="193"/>
    </location>
    <ligand>
        <name>Zn(2+)</name>
        <dbReference type="ChEBI" id="CHEBI:29105"/>
        <label>2</label>
    </ligand>
</feature>
<dbReference type="CDD" id="cd06257">
    <property type="entry name" value="DnaJ"/>
    <property type="match status" value="1"/>
</dbReference>
<feature type="repeat" description="CXXCXGXG motif" evidence="14">
    <location>
        <begin position="168"/>
        <end position="175"/>
    </location>
</feature>
<evidence type="ECO:0000256" key="4">
    <source>
        <dbReference type="ARBA" id="ARBA00022705"/>
    </source>
</evidence>
<dbReference type="CDD" id="cd10719">
    <property type="entry name" value="DnaJ_zf"/>
    <property type="match status" value="1"/>
</dbReference>
<dbReference type="Proteomes" id="UP000262583">
    <property type="component" value="Chromosome"/>
</dbReference>